<evidence type="ECO:0000256" key="1">
    <source>
        <dbReference type="SAM" id="SignalP"/>
    </source>
</evidence>
<keyword evidence="4" id="KW-1185">Reference proteome</keyword>
<feature type="domain" description="Uncharacterized protein TP-0789" evidence="2">
    <location>
        <begin position="74"/>
        <end position="255"/>
    </location>
</feature>
<reference evidence="3 4" key="1">
    <citation type="submission" date="2023-09" db="EMBL/GenBank/DDBJ databases">
        <authorList>
            <person name="Rey-Velasco X."/>
        </authorList>
    </citation>
    <scope>NUCLEOTIDE SEQUENCE [LARGE SCALE GENOMIC DNA]</scope>
    <source>
        <strain evidence="3 4">P385</strain>
    </source>
</reference>
<accession>A0ABU3BAC3</accession>
<dbReference type="Pfam" id="PF17131">
    <property type="entry name" value="LolA_like"/>
    <property type="match status" value="1"/>
</dbReference>
<evidence type="ECO:0000313" key="4">
    <source>
        <dbReference type="Proteomes" id="UP001259982"/>
    </source>
</evidence>
<dbReference type="Gene3D" id="2.50.20.10">
    <property type="entry name" value="Lipoprotein localisation LolA/LolB/LppX"/>
    <property type="match status" value="1"/>
</dbReference>
<proteinExistence type="predicted"/>
<dbReference type="Proteomes" id="UP001259982">
    <property type="component" value="Unassembled WGS sequence"/>
</dbReference>
<evidence type="ECO:0000313" key="3">
    <source>
        <dbReference type="EMBL" id="MDT0619420.1"/>
    </source>
</evidence>
<protein>
    <submittedName>
        <fullName evidence="3">Outer membrane lipoprotein-sorting protein</fullName>
    </submittedName>
</protein>
<dbReference type="RefSeq" id="WP_311659849.1">
    <property type="nucleotide sequence ID" value="NZ_JAVRHY010000014.1"/>
</dbReference>
<evidence type="ECO:0000259" key="2">
    <source>
        <dbReference type="Pfam" id="PF17131"/>
    </source>
</evidence>
<dbReference type="CDD" id="cd16329">
    <property type="entry name" value="LolA_like"/>
    <property type="match status" value="1"/>
</dbReference>
<keyword evidence="1" id="KW-0732">Signal</keyword>
<comment type="caution">
    <text evidence="3">The sequence shown here is derived from an EMBL/GenBank/DDBJ whole genome shotgun (WGS) entry which is preliminary data.</text>
</comment>
<feature type="signal peptide" evidence="1">
    <location>
        <begin position="1"/>
        <end position="22"/>
    </location>
</feature>
<name>A0ABU3BAC3_9GAMM</name>
<feature type="chain" id="PRO_5046667777" evidence="1">
    <location>
        <begin position="23"/>
        <end position="272"/>
    </location>
</feature>
<dbReference type="InterPro" id="IPR033399">
    <property type="entry name" value="TP_0789-like"/>
</dbReference>
<keyword evidence="3" id="KW-0449">Lipoprotein</keyword>
<gene>
    <name evidence="3" type="ORF">RM531_13160</name>
</gene>
<dbReference type="EMBL" id="JAVRHY010000014">
    <property type="protein sequence ID" value="MDT0619420.1"/>
    <property type="molecule type" value="Genomic_DNA"/>
</dbReference>
<organism evidence="3 4">
    <name type="scientific">Spectribacter acetivorans</name>
    <dbReference type="NCBI Taxonomy" id="3075603"/>
    <lineage>
        <taxon>Bacteria</taxon>
        <taxon>Pseudomonadati</taxon>
        <taxon>Pseudomonadota</taxon>
        <taxon>Gammaproteobacteria</taxon>
        <taxon>Salinisphaerales</taxon>
        <taxon>Salinisphaeraceae</taxon>
        <taxon>Spectribacter</taxon>
    </lineage>
</organism>
<sequence>MMRVVLLLTAGVAGVLTAPVRAAPDPEEVRACSRANLPEKTMVQDLTLDSTDRAGNRRQIEATFFVKRFEKENRANLVVRAPIDLSGVSYLMVDTPESDRLFLYLPSLQKVRRVSGKTATESLLGTDFSYEDMKQLRSISEGGTLAGEGAGEIDGRTVDIVALTPPAGDESAYERLVFRVDRETCVTLRVDFFERGAELTKRYTADPSSLRQVGERWLATRSTMTDRQDGTETQLEVTSVEYDEDVSDGVFNSRTFYLGVYDPDAARRRDAG</sequence>